<reference evidence="7" key="1">
    <citation type="submission" date="2013-10" db="EMBL/GenBank/DDBJ databases">
        <authorList>
            <person name="Schartl M."/>
            <person name="Warren W."/>
        </authorList>
    </citation>
    <scope>NUCLEOTIDE SEQUENCE [LARGE SCALE GENOMIC DNA]</scope>
    <source>
        <strain evidence="7">female</strain>
    </source>
</reference>
<dbReference type="InterPro" id="IPR007053">
    <property type="entry name" value="LRAT_dom"/>
</dbReference>
<dbReference type="PROSITE" id="PS51934">
    <property type="entry name" value="LRAT"/>
    <property type="match status" value="1"/>
</dbReference>
<dbReference type="GeneTree" id="ENSGT01150000287417"/>
<dbReference type="EMBL" id="AYCK01017797">
    <property type="status" value="NOT_ANNOTATED_CDS"/>
    <property type="molecule type" value="Genomic_DNA"/>
</dbReference>
<evidence type="ECO:0000256" key="3">
    <source>
        <dbReference type="ARBA" id="ARBA00022801"/>
    </source>
</evidence>
<dbReference type="Gene3D" id="3.90.1720.10">
    <property type="entry name" value="endopeptidase domain like (from Nostoc punctiforme)"/>
    <property type="match status" value="1"/>
</dbReference>
<keyword evidence="3" id="KW-0378">Hydrolase</keyword>
<dbReference type="GO" id="GO:0070292">
    <property type="term" value="P:N-acylphosphatidylethanolamine metabolic process"/>
    <property type="evidence" value="ECO:0007669"/>
    <property type="project" value="TreeGrafter"/>
</dbReference>
<keyword evidence="2" id="KW-0808">Transferase</keyword>
<keyword evidence="4" id="KW-0443">Lipid metabolism</keyword>
<dbReference type="InterPro" id="IPR051496">
    <property type="entry name" value="H-rev107_PLA/AT"/>
</dbReference>
<dbReference type="GO" id="GO:0005737">
    <property type="term" value="C:cytoplasm"/>
    <property type="evidence" value="ECO:0007669"/>
    <property type="project" value="TreeGrafter"/>
</dbReference>
<dbReference type="GO" id="GO:0008970">
    <property type="term" value="F:phospholipase A1 activity"/>
    <property type="evidence" value="ECO:0007669"/>
    <property type="project" value="TreeGrafter"/>
</dbReference>
<name>A0A096M781_POEFO</name>
<dbReference type="OMA" id="SNEERIM"/>
<evidence type="ECO:0000313" key="7">
    <source>
        <dbReference type="Proteomes" id="UP000028760"/>
    </source>
</evidence>
<keyword evidence="7" id="KW-1185">Reference proteome</keyword>
<sequence length="129" mass="14953">QFQFGDIISYKTKCKAGITYKHFAVYVGDVNICGKNAEHNIYELAKKYHGKSCKFAKLKMNEEPEVNNFLDDYTDPLTGDDKDIIKRITETYQSSTIYGFLHNNCEHIATYVRYGVRVAVQVRNRLHSF</sequence>
<evidence type="ECO:0000259" key="5">
    <source>
        <dbReference type="PROSITE" id="PS51934"/>
    </source>
</evidence>
<reference evidence="6" key="3">
    <citation type="submission" date="2025-09" db="UniProtKB">
        <authorList>
            <consortium name="Ensembl"/>
        </authorList>
    </citation>
    <scope>IDENTIFICATION</scope>
</reference>
<evidence type="ECO:0000256" key="1">
    <source>
        <dbReference type="ARBA" id="ARBA00007824"/>
    </source>
</evidence>
<feature type="domain" description="LRAT" evidence="5">
    <location>
        <begin position="12"/>
        <end position="121"/>
    </location>
</feature>
<evidence type="ECO:0000256" key="4">
    <source>
        <dbReference type="ARBA" id="ARBA00023098"/>
    </source>
</evidence>
<proteinExistence type="inferred from homology"/>
<dbReference type="PANTHER" id="PTHR13943">
    <property type="entry name" value="HRAS-LIKE SUPPRESSOR - RELATED"/>
    <property type="match status" value="1"/>
</dbReference>
<dbReference type="PANTHER" id="PTHR13943:SF77">
    <property type="entry name" value="LRAT DOMAIN-CONTAINING PROTEIN"/>
    <property type="match status" value="1"/>
</dbReference>
<comment type="similarity">
    <text evidence="1">Belongs to the H-rev107 family.</text>
</comment>
<dbReference type="GO" id="GO:0016410">
    <property type="term" value="F:N-acyltransferase activity"/>
    <property type="evidence" value="ECO:0007669"/>
    <property type="project" value="TreeGrafter"/>
</dbReference>
<dbReference type="Pfam" id="PF04970">
    <property type="entry name" value="LRAT"/>
    <property type="match status" value="1"/>
</dbReference>
<dbReference type="AlphaFoldDB" id="A0A096M781"/>
<dbReference type="Proteomes" id="UP000028760">
    <property type="component" value="Unassembled WGS sequence"/>
</dbReference>
<protein>
    <recommendedName>
        <fullName evidence="5">LRAT domain-containing protein</fullName>
    </recommendedName>
</protein>
<reference evidence="6" key="2">
    <citation type="submission" date="2025-08" db="UniProtKB">
        <authorList>
            <consortium name="Ensembl"/>
        </authorList>
    </citation>
    <scope>IDENTIFICATION</scope>
</reference>
<evidence type="ECO:0000313" key="6">
    <source>
        <dbReference type="Ensembl" id="ENSPFOP00000027272.1"/>
    </source>
</evidence>
<evidence type="ECO:0000256" key="2">
    <source>
        <dbReference type="ARBA" id="ARBA00022679"/>
    </source>
</evidence>
<dbReference type="GO" id="GO:0004623">
    <property type="term" value="F:phospholipase A2 activity"/>
    <property type="evidence" value="ECO:0007669"/>
    <property type="project" value="TreeGrafter"/>
</dbReference>
<accession>A0A096M781</accession>
<dbReference type="Ensembl" id="ENSPFOT00000027809.1">
    <property type="protein sequence ID" value="ENSPFOP00000027272.1"/>
    <property type="gene ID" value="ENSPFOG00000023301.1"/>
</dbReference>
<organism evidence="6 7">
    <name type="scientific">Poecilia formosa</name>
    <name type="common">Amazon molly</name>
    <name type="synonym">Limia formosa</name>
    <dbReference type="NCBI Taxonomy" id="48698"/>
    <lineage>
        <taxon>Eukaryota</taxon>
        <taxon>Metazoa</taxon>
        <taxon>Chordata</taxon>
        <taxon>Craniata</taxon>
        <taxon>Vertebrata</taxon>
        <taxon>Euteleostomi</taxon>
        <taxon>Actinopterygii</taxon>
        <taxon>Neopterygii</taxon>
        <taxon>Teleostei</taxon>
        <taxon>Neoteleostei</taxon>
        <taxon>Acanthomorphata</taxon>
        <taxon>Ovalentaria</taxon>
        <taxon>Atherinomorphae</taxon>
        <taxon>Cyprinodontiformes</taxon>
        <taxon>Poeciliidae</taxon>
        <taxon>Poeciliinae</taxon>
        <taxon>Poecilia</taxon>
    </lineage>
</organism>